<comment type="caution">
    <text evidence="1">The sequence shown here is derived from an EMBL/GenBank/DDBJ whole genome shotgun (WGS) entry which is preliminary data.</text>
</comment>
<accession>A0A8H2QEF8</accession>
<gene>
    <name evidence="1" type="ORF">ES676_12125</name>
</gene>
<proteinExistence type="predicted"/>
<dbReference type="Pfam" id="PF14281">
    <property type="entry name" value="PDDEXK_4"/>
    <property type="match status" value="1"/>
</dbReference>
<reference evidence="1 2" key="1">
    <citation type="submission" date="2019-08" db="EMBL/GenBank/DDBJ databases">
        <title>Genomes of Antarctic Bizionia species.</title>
        <authorList>
            <person name="Bowman J.P."/>
        </authorList>
    </citation>
    <scope>NUCLEOTIDE SEQUENCE [LARGE SCALE GENOMIC DNA]</scope>
    <source>
        <strain evidence="1 2">HFD</strain>
    </source>
</reference>
<evidence type="ECO:0000313" key="2">
    <source>
        <dbReference type="Proteomes" id="UP000323324"/>
    </source>
</evidence>
<sequence length="393" mass="45198">MEIEKLNTLLDESGNIVERHYISVREKGEDFNLFSILGMETNETKTHSAMLVSLLDPKGNHYYDEKFLSLFLQEIGYTSFVDSDLKNVKVKAEHHLGKISDDFRSGGFIDILITFPSGKAIAIENKIYAEDQPKQMYRYSLFKGNDCALYYLNLFGEKGKPTKKSLHTLTDKDFEVITYKNHILNWLDACLSVVKPDSIVKNAIKQYQILIRDLTNSMEKDLENNFIALIQNNLEEAKYIHSHYQIAVDGIREKLRKAVSEKINSLQLNVKARLGNDINHNYSKIWISSDILDEKGIQIGIESFSGKGNNKGRLFIGIFDRQKEYESSRDGDYRLSNYWPIVSDIKTPENNALNLSSTSILEKLNNNDEYYFENMVATIVNQTKSFIETYSNI</sequence>
<protein>
    <recommendedName>
        <fullName evidence="3">PD-(D/E)XK nuclease family protein</fullName>
    </recommendedName>
</protein>
<evidence type="ECO:0000313" key="1">
    <source>
        <dbReference type="EMBL" id="TYB71879.1"/>
    </source>
</evidence>
<dbReference type="InterPro" id="IPR029470">
    <property type="entry name" value="PDDEXK_4"/>
</dbReference>
<keyword evidence="2" id="KW-1185">Reference proteome</keyword>
<dbReference type="Proteomes" id="UP000323324">
    <property type="component" value="Unassembled WGS sequence"/>
</dbReference>
<dbReference type="AlphaFoldDB" id="A0A8H2QEF8"/>
<dbReference type="EMBL" id="VSKM01000013">
    <property type="protein sequence ID" value="TYB71879.1"/>
    <property type="molecule type" value="Genomic_DNA"/>
</dbReference>
<organism evidence="1 2">
    <name type="scientific">Bizionia saleffrena</name>
    <dbReference type="NCBI Taxonomy" id="291189"/>
    <lineage>
        <taxon>Bacteria</taxon>
        <taxon>Pseudomonadati</taxon>
        <taxon>Bacteroidota</taxon>
        <taxon>Flavobacteriia</taxon>
        <taxon>Flavobacteriales</taxon>
        <taxon>Flavobacteriaceae</taxon>
        <taxon>Bizionia</taxon>
    </lineage>
</organism>
<dbReference type="RefSeq" id="WP_148370590.1">
    <property type="nucleotide sequence ID" value="NZ_VSKM01000013.1"/>
</dbReference>
<name>A0A8H2QEF8_9FLAO</name>
<evidence type="ECO:0008006" key="3">
    <source>
        <dbReference type="Google" id="ProtNLM"/>
    </source>
</evidence>